<protein>
    <submittedName>
        <fullName evidence="2">Uncharacterized protein</fullName>
    </submittedName>
</protein>
<dbReference type="AlphaFoldDB" id="A0A428STD8"/>
<evidence type="ECO:0000313" key="2">
    <source>
        <dbReference type="EMBL" id="RSL93038.1"/>
    </source>
</evidence>
<keyword evidence="3" id="KW-1185">Reference proteome</keyword>
<name>A0A428STD8_9HYPO</name>
<comment type="caution">
    <text evidence="2">The sequence shown here is derived from an EMBL/GenBank/DDBJ whole genome shotgun (WGS) entry which is preliminary data.</text>
</comment>
<dbReference type="Proteomes" id="UP000288429">
    <property type="component" value="Unassembled WGS sequence"/>
</dbReference>
<dbReference type="EMBL" id="NIZV01000359">
    <property type="protein sequence ID" value="RSL93038.1"/>
    <property type="molecule type" value="Genomic_DNA"/>
</dbReference>
<proteinExistence type="predicted"/>
<organism evidence="2 3">
    <name type="scientific">Fusarium ambrosium</name>
    <dbReference type="NCBI Taxonomy" id="131363"/>
    <lineage>
        <taxon>Eukaryota</taxon>
        <taxon>Fungi</taxon>
        <taxon>Dikarya</taxon>
        <taxon>Ascomycota</taxon>
        <taxon>Pezizomycotina</taxon>
        <taxon>Sordariomycetes</taxon>
        <taxon>Hypocreomycetidae</taxon>
        <taxon>Hypocreales</taxon>
        <taxon>Nectriaceae</taxon>
        <taxon>Fusarium</taxon>
        <taxon>Fusarium solani species complex</taxon>
    </lineage>
</organism>
<reference evidence="2 3" key="1">
    <citation type="submission" date="2017-06" db="EMBL/GenBank/DDBJ databases">
        <title>Cmopartive genomic analysis of Ambrosia Fusariam Clade fungi.</title>
        <authorList>
            <person name="Stajich J.E."/>
            <person name="Carrillo J."/>
            <person name="Kijimoto T."/>
            <person name="Eskalen A."/>
            <person name="O'Donnell K."/>
            <person name="Kasson M."/>
        </authorList>
    </citation>
    <scope>NUCLEOTIDE SEQUENCE [LARGE SCALE GENOMIC DNA]</scope>
    <source>
        <strain evidence="2 3">NRRL 20438</strain>
    </source>
</reference>
<accession>A0A428STD8</accession>
<evidence type="ECO:0000313" key="3">
    <source>
        <dbReference type="Proteomes" id="UP000288429"/>
    </source>
</evidence>
<gene>
    <name evidence="2" type="ORF">CDV31_014891</name>
</gene>
<feature type="region of interest" description="Disordered" evidence="1">
    <location>
        <begin position="1"/>
        <end position="26"/>
    </location>
</feature>
<feature type="compositionally biased region" description="Low complexity" evidence="1">
    <location>
        <begin position="11"/>
        <end position="25"/>
    </location>
</feature>
<evidence type="ECO:0000256" key="1">
    <source>
        <dbReference type="SAM" id="MobiDB-lite"/>
    </source>
</evidence>
<sequence>MSGSLPPIDPGRASSGQGQLGQQASKRATVFRELDRTIPKHEHQWQEARRMQRFETPEEVYRTVSSLIRDNQDALLRDDLRRLVAIADCCVESRKDETEAYRRYRSRFGDGLADSTIRPTDYTIRNYMSLVRGLVALIDKLYVRLRHRAFESVLHIPLGFPALSYYRKEPDEFKSCFGRSKIVPEVQASLTPYLPFIVAPRHPELPYEAVCEALGTKVFGEEEYLRFISVFQSQRPIPYMLPDPTSPDNKGRYDTARGQWCFVTIPDLVGYKPFMIPESIRQTIATAGKQQDDGVRQEVPGAAVVRFRWSRDHEEAVSQVVNELVSLLFEQLTAEAN</sequence>